<feature type="compositionally biased region" description="Polar residues" evidence="1">
    <location>
        <begin position="470"/>
        <end position="500"/>
    </location>
</feature>
<feature type="domain" description="DH" evidence="2">
    <location>
        <begin position="1270"/>
        <end position="1455"/>
    </location>
</feature>
<dbReference type="Gene3D" id="2.30.29.30">
    <property type="entry name" value="Pleckstrin-homology domain (PH domain)/Phosphotyrosine-binding domain (PTB)"/>
    <property type="match status" value="1"/>
</dbReference>
<protein>
    <submittedName>
        <fullName evidence="3">RhoGEF domain-containing protein</fullName>
    </submittedName>
</protein>
<dbReference type="SMART" id="SM00325">
    <property type="entry name" value="RhoGEF"/>
    <property type="match status" value="1"/>
</dbReference>
<dbReference type="SUPFAM" id="SSF48065">
    <property type="entry name" value="DBL homology domain (DH-domain)"/>
    <property type="match status" value="1"/>
</dbReference>
<dbReference type="PANTHER" id="PTHR12673:SF263">
    <property type="entry name" value="PLECKSTRIN DOMAIN-CONTAINING PROTEIN"/>
    <property type="match status" value="1"/>
</dbReference>
<dbReference type="OrthoDB" id="245697at2759"/>
<organism evidence="4">
    <name type="scientific">Naegleria gruberi</name>
    <name type="common">Amoeba</name>
    <dbReference type="NCBI Taxonomy" id="5762"/>
    <lineage>
        <taxon>Eukaryota</taxon>
        <taxon>Discoba</taxon>
        <taxon>Heterolobosea</taxon>
        <taxon>Tetramitia</taxon>
        <taxon>Eutetramitia</taxon>
        <taxon>Vahlkampfiidae</taxon>
        <taxon>Naegleria</taxon>
    </lineage>
</organism>
<feature type="compositionally biased region" description="Basic and acidic residues" evidence="1">
    <location>
        <begin position="1251"/>
        <end position="1261"/>
    </location>
</feature>
<dbReference type="VEuPathDB" id="AmoebaDB:NAEGRDRAFT_59785"/>
<feature type="region of interest" description="Disordered" evidence="1">
    <location>
        <begin position="442"/>
        <end position="597"/>
    </location>
</feature>
<dbReference type="InterPro" id="IPR035899">
    <property type="entry name" value="DBL_dom_sf"/>
</dbReference>
<accession>D2W0U0</accession>
<proteinExistence type="predicted"/>
<keyword evidence="4" id="KW-1185">Reference proteome</keyword>
<feature type="region of interest" description="Disordered" evidence="1">
    <location>
        <begin position="610"/>
        <end position="671"/>
    </location>
</feature>
<reference evidence="3 4" key="1">
    <citation type="journal article" date="2010" name="Cell">
        <title>The genome of Naegleria gruberi illuminates early eukaryotic versatility.</title>
        <authorList>
            <person name="Fritz-Laylin L.K."/>
            <person name="Prochnik S.E."/>
            <person name="Ginger M.L."/>
            <person name="Dacks J.B."/>
            <person name="Carpenter M.L."/>
            <person name="Field M.C."/>
            <person name="Kuo A."/>
            <person name="Paredez A."/>
            <person name="Chapman J."/>
            <person name="Pham J."/>
            <person name="Shu S."/>
            <person name="Neupane R."/>
            <person name="Cipriano M."/>
            <person name="Mancuso J."/>
            <person name="Tu H."/>
            <person name="Salamov A."/>
            <person name="Lindquist E."/>
            <person name="Shapiro H."/>
            <person name="Lucas S."/>
            <person name="Grigoriev I.V."/>
            <person name="Cande W.Z."/>
            <person name="Fulton C."/>
            <person name="Rokhsar D.S."/>
            <person name="Dawson S.C."/>
        </authorList>
    </citation>
    <scope>NUCLEOTIDE SEQUENCE [LARGE SCALE GENOMIC DNA]</scope>
    <source>
        <strain evidence="3 4">NEG-M</strain>
    </source>
</reference>
<dbReference type="Proteomes" id="UP000006671">
    <property type="component" value="Unassembled WGS sequence"/>
</dbReference>
<name>D2W0U0_NAEGR</name>
<dbReference type="InParanoid" id="D2W0U0"/>
<feature type="compositionally biased region" description="Low complexity" evidence="1">
    <location>
        <begin position="501"/>
        <end position="510"/>
    </location>
</feature>
<dbReference type="EMBL" id="GG738919">
    <property type="protein sequence ID" value="EFC37397.1"/>
    <property type="molecule type" value="Genomic_DNA"/>
</dbReference>
<feature type="compositionally biased region" description="Polar residues" evidence="1">
    <location>
        <begin position="1546"/>
        <end position="1565"/>
    </location>
</feature>
<dbReference type="Gene3D" id="1.20.900.10">
    <property type="entry name" value="Dbl homology (DH) domain"/>
    <property type="match status" value="1"/>
</dbReference>
<dbReference type="KEGG" id="ngr:NAEGRDRAFT_59785"/>
<feature type="compositionally biased region" description="Polar residues" evidence="1">
    <location>
        <begin position="511"/>
        <end position="528"/>
    </location>
</feature>
<dbReference type="InterPro" id="IPR000219">
    <property type="entry name" value="DH_dom"/>
</dbReference>
<dbReference type="InterPro" id="IPR051092">
    <property type="entry name" value="FYVE_RhoGEF_PH"/>
</dbReference>
<evidence type="ECO:0000259" key="2">
    <source>
        <dbReference type="PROSITE" id="PS50010"/>
    </source>
</evidence>
<dbReference type="OMA" id="PACLSIC"/>
<dbReference type="PROSITE" id="PS50010">
    <property type="entry name" value="DH_2"/>
    <property type="match status" value="1"/>
</dbReference>
<dbReference type="GO" id="GO:0005737">
    <property type="term" value="C:cytoplasm"/>
    <property type="evidence" value="ECO:0007669"/>
    <property type="project" value="TreeGrafter"/>
</dbReference>
<gene>
    <name evidence="3" type="ORF">NAEGRDRAFT_59785</name>
</gene>
<dbReference type="Pfam" id="PF00621">
    <property type="entry name" value="RhoGEF"/>
    <property type="match status" value="1"/>
</dbReference>
<dbReference type="STRING" id="5762.D2W0U0"/>
<dbReference type="CDD" id="cd00160">
    <property type="entry name" value="RhoGEF"/>
    <property type="match status" value="1"/>
</dbReference>
<feature type="compositionally biased region" description="Polar residues" evidence="1">
    <location>
        <begin position="615"/>
        <end position="626"/>
    </location>
</feature>
<feature type="compositionally biased region" description="Low complexity" evidence="1">
    <location>
        <begin position="651"/>
        <end position="663"/>
    </location>
</feature>
<dbReference type="InterPro" id="IPR011993">
    <property type="entry name" value="PH-like_dom_sf"/>
</dbReference>
<feature type="region of interest" description="Disordered" evidence="1">
    <location>
        <begin position="1228"/>
        <end position="1261"/>
    </location>
</feature>
<sequence>MQQQQQQQVNMNRPSVNNVMSNQPVSKTNTVPVIVPPMIVQPTATKTQQPSSATVPPPQVVNIANFTTNPVVEIPIVNIGHSTQAPIQNKHLMPSGNVVNPYSTPTKTPGKEELFALNSVAEILPPVLPSTSTNQNTTVNANNNSLTSSKSLENIVENKKPMETVKVIPPAIKLPQQNTSSSSVERLNKSPPITITAEPIVVNPNLKNLKPGICKHKCQIPNCVCYCAFDHSSQEYKDFIEAENGGLDFHMCSNSHPCQQFCSHRGFCEIKAEAKYTDVGLKHNCSKMLEPFKFSHSGKCLCYNDEDTKTAPRKHFCAKKCPACLSICRKEYGHDKNSFWIAKKSVDPKMKNINFETLSVKEKENLLLHDTEHAFMINTVFVTDSKLLKNNAIEIPYIHQNQERLLRFFPGQNGAKFTCESYCRVLGRGHTYLTVCSHKHGKKTSTANSLNSSSSDLKATMESSSEKQRSQSLIPKSPSQSEMSSLTPKNSEWSTANRIQFTTFTPTFNTKPATENVPRSRSVGSSLSDMAHPPELPSLTIEPTPGLETSSNTNSSNTSTTSTGSNTTLNSSGGIISGGIGGVPRRSPSNTNIAGSGPLDGSFIISSGIGGVPKRSTSSTNVNDTPTGLIHGGGVPKTSSSGSVSDLKGKSTSPSTHNTNPSTMGSSIGFGTSLTVGGGSQIIVSPRGVPVSPRYGREDSMIITDNFDDSLSDNGEEDCPYNGELSLMATGRKHSTMKCEPMDELKHEKFWSLCGFVDPCKKACMSNEEMRQFNLCRVQKLDQNSTSNTPLEYCKRHVSHQVLDCSALDYLEEVSLLAERFPAKENGFIFSPSGHLFKATPNTGIHHYIFVDVSRNMSSQDMIPSLPVFKPAGKSLKQSEKGEDYSQFTAYDNRLGSAIEIVLRYLHILFKLRPADRMTVGIFTKKSVEIIIDNEDLEYYYSVIDLITNKIKKPDNDGGYEEVFTLLVDLLAKHDPKQSKDPINRNMRPKIYLVTANQIESKFSAPNFGKTASSSTGTPVWHSLGKLESLSLQRKKKKEQTKLDDIVEWYESNGISANSTGSASEPEPYISIIKMGSEGNESTLNQILLKCKGLSTIVDSTFVSVNVNNKLTEEEKEIIKKKSGKEPALMQRLVICHMLQDLLLTHLEHNKIRLNENMRISGASSASSGKCGLLIKSVIDQMQHADSDSDSDYDSDEELSNIGFGSFMIGKKSHKGSPVDVLEDLETVTTETSPNIESNKTSDNSATETKTSTEKQEDVKQLENEKDILERENLAKEILDTERAYVTSMAKIIELYYYPLLKYLPNLISEDDKSKIFGGLLGIYKLHKILVTDLEERVNEWHKDQKIADIFIKLHQTFKLYTTFSTKYEMAIETYSKHKDNPRFRNYLYIRRKDPFSKGEQLQGFLIKPIQRIPRYILLLKGLLKHTKNPEHPDFGNLVNAISITEEVATFLNNKIRERQYFYRMKSVADRLSGLTDLIQPQRRYICEFDKLRSTYDTHVNEECVVFLFNDLFIHAVRESENTQEEDGKLSRVRRKLSVKANSQPNITSTVNVPTPSVSASTSELGGTPSGAAAMKIATAEGANGIDKSDNVDVMGIMEEKKKDRYEARFVLSLGDLTVHPMDFGSNNSKFQISAIARKFTVEYDVMNRPNEKVRIITKLNDAITDFVKRKQSFQTISQQNSSPQH</sequence>
<dbReference type="eggNOG" id="KOG3524">
    <property type="taxonomic scope" value="Eukaryota"/>
</dbReference>
<dbReference type="RefSeq" id="XP_002670141.1">
    <property type="nucleotide sequence ID" value="XM_002670095.1"/>
</dbReference>
<feature type="compositionally biased region" description="Polar residues" evidence="1">
    <location>
        <begin position="1233"/>
        <end position="1250"/>
    </location>
</feature>
<evidence type="ECO:0000313" key="3">
    <source>
        <dbReference type="EMBL" id="EFC37397.1"/>
    </source>
</evidence>
<feature type="compositionally biased region" description="Low complexity" evidence="1">
    <location>
        <begin position="549"/>
        <end position="574"/>
    </location>
</feature>
<dbReference type="GO" id="GO:0005085">
    <property type="term" value="F:guanyl-nucleotide exchange factor activity"/>
    <property type="evidence" value="ECO:0007669"/>
    <property type="project" value="InterPro"/>
</dbReference>
<dbReference type="PANTHER" id="PTHR12673">
    <property type="entry name" value="FACIOGENITAL DYSPLASIA PROTEIN"/>
    <property type="match status" value="1"/>
</dbReference>
<dbReference type="GeneID" id="8857294"/>
<feature type="compositionally biased region" description="Low complexity" evidence="1">
    <location>
        <begin position="444"/>
        <end position="460"/>
    </location>
</feature>
<feature type="region of interest" description="Disordered" evidence="1">
    <location>
        <begin position="1546"/>
        <end position="1566"/>
    </location>
</feature>
<evidence type="ECO:0000256" key="1">
    <source>
        <dbReference type="SAM" id="MobiDB-lite"/>
    </source>
</evidence>
<evidence type="ECO:0000313" key="4">
    <source>
        <dbReference type="Proteomes" id="UP000006671"/>
    </source>
</evidence>